<dbReference type="EMBL" id="ML995624">
    <property type="protein sequence ID" value="KAF2135228.1"/>
    <property type="molecule type" value="Genomic_DNA"/>
</dbReference>
<dbReference type="GeneID" id="54299051"/>
<dbReference type="Proteomes" id="UP000799438">
    <property type="component" value="Unassembled WGS sequence"/>
</dbReference>
<gene>
    <name evidence="1" type="ORF">K452DRAFT_293381</name>
</gene>
<evidence type="ECO:0000313" key="2">
    <source>
        <dbReference type="Proteomes" id="UP000799438"/>
    </source>
</evidence>
<keyword evidence="2" id="KW-1185">Reference proteome</keyword>
<dbReference type="AlphaFoldDB" id="A0A6A6AVI0"/>
<sequence>MKVGGGHESTIHVGYGGRNRLLSLYCTTCQQTFVFWAGLFETPSNVKGSVAYRIPDLEYLFSLPNGVAIIVKDSRIVGRIVWATGVRGVLGVQRGHMLAWACHQGRRGSSDVDRPAAGPACAHAYPPLLVPPRGPRSPHSEPSTRAQLCLRCC</sequence>
<reference evidence="1" key="1">
    <citation type="journal article" date="2020" name="Stud. Mycol.">
        <title>101 Dothideomycetes genomes: a test case for predicting lifestyles and emergence of pathogens.</title>
        <authorList>
            <person name="Haridas S."/>
            <person name="Albert R."/>
            <person name="Binder M."/>
            <person name="Bloem J."/>
            <person name="Labutti K."/>
            <person name="Salamov A."/>
            <person name="Andreopoulos B."/>
            <person name="Baker S."/>
            <person name="Barry K."/>
            <person name="Bills G."/>
            <person name="Bluhm B."/>
            <person name="Cannon C."/>
            <person name="Castanera R."/>
            <person name="Culley D."/>
            <person name="Daum C."/>
            <person name="Ezra D."/>
            <person name="Gonzalez J."/>
            <person name="Henrissat B."/>
            <person name="Kuo A."/>
            <person name="Liang C."/>
            <person name="Lipzen A."/>
            <person name="Lutzoni F."/>
            <person name="Magnuson J."/>
            <person name="Mondo S."/>
            <person name="Nolan M."/>
            <person name="Ohm R."/>
            <person name="Pangilinan J."/>
            <person name="Park H.-J."/>
            <person name="Ramirez L."/>
            <person name="Alfaro M."/>
            <person name="Sun H."/>
            <person name="Tritt A."/>
            <person name="Yoshinaga Y."/>
            <person name="Zwiers L.-H."/>
            <person name="Turgeon B."/>
            <person name="Goodwin S."/>
            <person name="Spatafora J."/>
            <person name="Crous P."/>
            <person name="Grigoriev I."/>
        </authorList>
    </citation>
    <scope>NUCLEOTIDE SEQUENCE</scope>
    <source>
        <strain evidence="1">CBS 121167</strain>
    </source>
</reference>
<name>A0A6A6AVI0_9PEZI</name>
<dbReference type="OrthoDB" id="5382128at2759"/>
<evidence type="ECO:0000313" key="1">
    <source>
        <dbReference type="EMBL" id="KAF2135228.1"/>
    </source>
</evidence>
<dbReference type="RefSeq" id="XP_033390947.1">
    <property type="nucleotide sequence ID" value="XM_033541555.1"/>
</dbReference>
<protein>
    <submittedName>
        <fullName evidence="1">Uncharacterized protein</fullName>
    </submittedName>
</protein>
<proteinExistence type="predicted"/>
<accession>A0A6A6AVI0</accession>
<organism evidence="1 2">
    <name type="scientific">Aplosporella prunicola CBS 121167</name>
    <dbReference type="NCBI Taxonomy" id="1176127"/>
    <lineage>
        <taxon>Eukaryota</taxon>
        <taxon>Fungi</taxon>
        <taxon>Dikarya</taxon>
        <taxon>Ascomycota</taxon>
        <taxon>Pezizomycotina</taxon>
        <taxon>Dothideomycetes</taxon>
        <taxon>Dothideomycetes incertae sedis</taxon>
        <taxon>Botryosphaeriales</taxon>
        <taxon>Aplosporellaceae</taxon>
        <taxon>Aplosporella</taxon>
    </lineage>
</organism>